<reference evidence="2" key="1">
    <citation type="submission" date="2020-03" db="EMBL/GenBank/DDBJ databases">
        <title>The deep terrestrial virosphere.</title>
        <authorList>
            <person name="Holmfeldt K."/>
            <person name="Nilsson E."/>
            <person name="Simone D."/>
            <person name="Lopez-Fernandez M."/>
            <person name="Wu X."/>
            <person name="de Brujin I."/>
            <person name="Lundin D."/>
            <person name="Andersson A."/>
            <person name="Bertilsson S."/>
            <person name="Dopson M."/>
        </authorList>
    </citation>
    <scope>NUCLEOTIDE SEQUENCE</scope>
    <source>
        <strain evidence="2">MM415B01185</strain>
    </source>
</reference>
<dbReference type="GO" id="GO:0005737">
    <property type="term" value="C:cytoplasm"/>
    <property type="evidence" value="ECO:0007669"/>
    <property type="project" value="TreeGrafter"/>
</dbReference>
<sequence length="245" mass="28182">MIYIDANTDQTTTWRLVAEAGGYQHYEGSTQAGDTIIRWGANYGRHQGCYPIDVIVLNKRLYLSKIDQNALFEQHGVSIPKIYRQRVVWEEDNRPALICKPAMGQMGTGVIIVRRTPAFDHNKLYQLYIEKDREFRAMMVGTEIAFFMEKHPPESGDHRWNEHRGSEWTSVPEDSALRRAIKVIGENALEALGYDFGAIDIILKNNPQGYSLFVLEVNSRPEFGETNAQRFVRAVSHYLSEMHHH</sequence>
<dbReference type="PANTHER" id="PTHR21621">
    <property type="entry name" value="RIBOSOMAL PROTEIN S6 MODIFICATION PROTEIN"/>
    <property type="match status" value="1"/>
</dbReference>
<evidence type="ECO:0000313" key="2">
    <source>
        <dbReference type="EMBL" id="QJA60069.1"/>
    </source>
</evidence>
<gene>
    <name evidence="2" type="ORF">MM415B01185_0003</name>
</gene>
<dbReference type="AlphaFoldDB" id="A0A6M3IQZ0"/>
<dbReference type="EMBL" id="MT141395">
    <property type="protein sequence ID" value="QJA60069.1"/>
    <property type="molecule type" value="Genomic_DNA"/>
</dbReference>
<protein>
    <recommendedName>
        <fullName evidence="1">ATP-grasp fold RimK-type domain-containing protein</fullName>
    </recommendedName>
</protein>
<accession>A0A6M3IQZ0</accession>
<name>A0A6M3IQZ0_9ZZZZ</name>
<dbReference type="GO" id="GO:0016879">
    <property type="term" value="F:ligase activity, forming carbon-nitrogen bonds"/>
    <property type="evidence" value="ECO:0007669"/>
    <property type="project" value="TreeGrafter"/>
</dbReference>
<feature type="domain" description="ATP-grasp fold RimK-type" evidence="1">
    <location>
        <begin position="97"/>
        <end position="223"/>
    </location>
</feature>
<dbReference type="PANTHER" id="PTHR21621:SF0">
    <property type="entry name" value="BETA-CITRYLGLUTAMATE SYNTHASE B-RELATED"/>
    <property type="match status" value="1"/>
</dbReference>
<dbReference type="Pfam" id="PF08443">
    <property type="entry name" value="RimK"/>
    <property type="match status" value="1"/>
</dbReference>
<dbReference type="SUPFAM" id="SSF56059">
    <property type="entry name" value="Glutathione synthetase ATP-binding domain-like"/>
    <property type="match status" value="1"/>
</dbReference>
<dbReference type="InterPro" id="IPR013651">
    <property type="entry name" value="ATP-grasp_RimK-type"/>
</dbReference>
<evidence type="ECO:0000259" key="1">
    <source>
        <dbReference type="Pfam" id="PF08443"/>
    </source>
</evidence>
<organism evidence="2">
    <name type="scientific">viral metagenome</name>
    <dbReference type="NCBI Taxonomy" id="1070528"/>
    <lineage>
        <taxon>unclassified sequences</taxon>
        <taxon>metagenomes</taxon>
        <taxon>organismal metagenomes</taxon>
    </lineage>
</organism>
<proteinExistence type="predicted"/>
<dbReference type="Gene3D" id="3.30.470.20">
    <property type="entry name" value="ATP-grasp fold, B domain"/>
    <property type="match status" value="1"/>
</dbReference>